<dbReference type="Pfam" id="PF04371">
    <property type="entry name" value="PAD_porph"/>
    <property type="match status" value="1"/>
</dbReference>
<comment type="caution">
    <text evidence="3">The sequence shown here is derived from an EMBL/GenBank/DDBJ whole genome shotgun (WGS) entry which is preliminary data.</text>
</comment>
<dbReference type="SUPFAM" id="SSF55909">
    <property type="entry name" value="Pentein"/>
    <property type="match status" value="1"/>
</dbReference>
<gene>
    <name evidence="3" type="ORF">B0T10DRAFT_533164</name>
</gene>
<dbReference type="PANTHER" id="PTHR31377">
    <property type="entry name" value="AGMATINE DEIMINASE-RELATED"/>
    <property type="match status" value="1"/>
</dbReference>
<dbReference type="GO" id="GO:0009446">
    <property type="term" value="P:putrescine biosynthetic process"/>
    <property type="evidence" value="ECO:0007669"/>
    <property type="project" value="InterPro"/>
</dbReference>
<dbReference type="GO" id="GO:0047632">
    <property type="term" value="F:agmatine deiminase activity"/>
    <property type="evidence" value="ECO:0007669"/>
    <property type="project" value="TreeGrafter"/>
</dbReference>
<organism evidence="3 4">
    <name type="scientific">Thelonectria olida</name>
    <dbReference type="NCBI Taxonomy" id="1576542"/>
    <lineage>
        <taxon>Eukaryota</taxon>
        <taxon>Fungi</taxon>
        <taxon>Dikarya</taxon>
        <taxon>Ascomycota</taxon>
        <taxon>Pezizomycotina</taxon>
        <taxon>Sordariomycetes</taxon>
        <taxon>Hypocreomycetidae</taxon>
        <taxon>Hypocreales</taxon>
        <taxon>Nectriaceae</taxon>
        <taxon>Thelonectria</taxon>
    </lineage>
</organism>
<dbReference type="OrthoDB" id="544103at2759"/>
<accession>A0A9P8VRF0</accession>
<keyword evidence="1" id="KW-0378">Hydrolase</keyword>
<evidence type="ECO:0000313" key="4">
    <source>
        <dbReference type="Proteomes" id="UP000777438"/>
    </source>
</evidence>
<feature type="region of interest" description="Disordered" evidence="2">
    <location>
        <begin position="1"/>
        <end position="23"/>
    </location>
</feature>
<evidence type="ECO:0000256" key="1">
    <source>
        <dbReference type="ARBA" id="ARBA00022801"/>
    </source>
</evidence>
<proteinExistence type="predicted"/>
<name>A0A9P8VRF0_9HYPO</name>
<evidence type="ECO:0008006" key="5">
    <source>
        <dbReference type="Google" id="ProtNLM"/>
    </source>
</evidence>
<keyword evidence="4" id="KW-1185">Reference proteome</keyword>
<dbReference type="Proteomes" id="UP000777438">
    <property type="component" value="Unassembled WGS sequence"/>
</dbReference>
<dbReference type="PANTHER" id="PTHR31377:SF0">
    <property type="entry name" value="AGMATINE DEIMINASE-RELATED"/>
    <property type="match status" value="1"/>
</dbReference>
<dbReference type="Gene3D" id="3.75.10.10">
    <property type="entry name" value="L-arginine/glycine Amidinotransferase, Chain A"/>
    <property type="match status" value="1"/>
</dbReference>
<dbReference type="GO" id="GO:0004668">
    <property type="term" value="F:protein-arginine deiminase activity"/>
    <property type="evidence" value="ECO:0007669"/>
    <property type="project" value="InterPro"/>
</dbReference>
<protein>
    <recommendedName>
        <fullName evidence="5">Agmatine deiminase</fullName>
    </recommendedName>
</protein>
<evidence type="ECO:0000313" key="3">
    <source>
        <dbReference type="EMBL" id="KAH6873937.1"/>
    </source>
</evidence>
<dbReference type="InterPro" id="IPR007466">
    <property type="entry name" value="Peptidyl-Arg-deiminase_porph"/>
</dbReference>
<dbReference type="EMBL" id="JAGPYM010000043">
    <property type="protein sequence ID" value="KAH6873937.1"/>
    <property type="molecule type" value="Genomic_DNA"/>
</dbReference>
<reference evidence="3 4" key="1">
    <citation type="journal article" date="2021" name="Nat. Commun.">
        <title>Genetic determinants of endophytism in the Arabidopsis root mycobiome.</title>
        <authorList>
            <person name="Mesny F."/>
            <person name="Miyauchi S."/>
            <person name="Thiergart T."/>
            <person name="Pickel B."/>
            <person name="Atanasova L."/>
            <person name="Karlsson M."/>
            <person name="Huettel B."/>
            <person name="Barry K.W."/>
            <person name="Haridas S."/>
            <person name="Chen C."/>
            <person name="Bauer D."/>
            <person name="Andreopoulos W."/>
            <person name="Pangilinan J."/>
            <person name="LaButti K."/>
            <person name="Riley R."/>
            <person name="Lipzen A."/>
            <person name="Clum A."/>
            <person name="Drula E."/>
            <person name="Henrissat B."/>
            <person name="Kohler A."/>
            <person name="Grigoriev I.V."/>
            <person name="Martin F.M."/>
            <person name="Hacquard S."/>
        </authorList>
    </citation>
    <scope>NUCLEOTIDE SEQUENCE [LARGE SCALE GENOMIC DNA]</scope>
    <source>
        <strain evidence="3 4">MPI-CAGE-CH-0241</strain>
    </source>
</reference>
<dbReference type="AlphaFoldDB" id="A0A9P8VRF0"/>
<sequence length="362" mass="39716">MPLDTPKPSQSYSSSSHASQKTYPNARYVMPPEWAPHSRTMTVWPDFSSIPDHAFLNAARQEVSAIATAIARFEPVTMYTRPENVEAAQATVSRNVSVVGLEEARQLWVRDTGPIVVKDVSTSRSAGLGLNFNYWGAKLPREGDEFVAERILSGMDLSLHSCPFQAEGGAIEVDGEGTLLATESSILNTNRNPDVNKQQMERHFHNAFGVRKTIWLPGVKGYDMTDYHIDAFVRFIKPGAVILSKPPGSAEQVTQDAYEEAKYMLDRESDAVGRQLQVFEVNEPDLGDIPGSEFGETVASYVNYLVVNGGLIIPRFGVASTDEDALATFRKCFPGREIVQVHLNALPNMGGGIHCATQQVPA</sequence>
<evidence type="ECO:0000256" key="2">
    <source>
        <dbReference type="SAM" id="MobiDB-lite"/>
    </source>
</evidence>
<feature type="compositionally biased region" description="Low complexity" evidence="2">
    <location>
        <begin position="9"/>
        <end position="19"/>
    </location>
</feature>